<dbReference type="STRING" id="1088818.A0A2I0A166"/>
<protein>
    <submittedName>
        <fullName evidence="1">Uncharacterized protein</fullName>
    </submittedName>
</protein>
<proteinExistence type="predicted"/>
<dbReference type="AlphaFoldDB" id="A0A2I0A166"/>
<dbReference type="Proteomes" id="UP000236161">
    <property type="component" value="Unassembled WGS sequence"/>
</dbReference>
<gene>
    <name evidence="1" type="ORF">AXF42_Ash014195</name>
</gene>
<dbReference type="PANTHER" id="PTHR33156">
    <property type="entry name" value="OS02G0230000 PROTEIN"/>
    <property type="match status" value="1"/>
</dbReference>
<dbReference type="PANTHER" id="PTHR33156:SF2">
    <property type="entry name" value="OS01G0738000 PROTEIN"/>
    <property type="match status" value="1"/>
</dbReference>
<dbReference type="EMBL" id="KZ452039">
    <property type="protein sequence ID" value="PKA49293.1"/>
    <property type="molecule type" value="Genomic_DNA"/>
</dbReference>
<organism evidence="1 2">
    <name type="scientific">Apostasia shenzhenica</name>
    <dbReference type="NCBI Taxonomy" id="1088818"/>
    <lineage>
        <taxon>Eukaryota</taxon>
        <taxon>Viridiplantae</taxon>
        <taxon>Streptophyta</taxon>
        <taxon>Embryophyta</taxon>
        <taxon>Tracheophyta</taxon>
        <taxon>Spermatophyta</taxon>
        <taxon>Magnoliopsida</taxon>
        <taxon>Liliopsida</taxon>
        <taxon>Asparagales</taxon>
        <taxon>Orchidaceae</taxon>
        <taxon>Apostasioideae</taxon>
        <taxon>Apostasia</taxon>
    </lineage>
</organism>
<evidence type="ECO:0000313" key="2">
    <source>
        <dbReference type="Proteomes" id="UP000236161"/>
    </source>
</evidence>
<keyword evidence="2" id="KW-1185">Reference proteome</keyword>
<dbReference type="GO" id="GO:0005739">
    <property type="term" value="C:mitochondrion"/>
    <property type="evidence" value="ECO:0007669"/>
    <property type="project" value="TreeGrafter"/>
</dbReference>
<evidence type="ECO:0000313" key="1">
    <source>
        <dbReference type="EMBL" id="PKA49293.1"/>
    </source>
</evidence>
<accession>A0A2I0A166</accession>
<dbReference type="InterPro" id="IPR043459">
    <property type="entry name" value="NFD6/NOXY2-like"/>
</dbReference>
<name>A0A2I0A166_9ASPA</name>
<reference evidence="1 2" key="1">
    <citation type="journal article" date="2017" name="Nature">
        <title>The Apostasia genome and the evolution of orchids.</title>
        <authorList>
            <person name="Zhang G.Q."/>
            <person name="Liu K.W."/>
            <person name="Li Z."/>
            <person name="Lohaus R."/>
            <person name="Hsiao Y.Y."/>
            <person name="Niu S.C."/>
            <person name="Wang J.Y."/>
            <person name="Lin Y.C."/>
            <person name="Xu Q."/>
            <person name="Chen L.J."/>
            <person name="Yoshida K."/>
            <person name="Fujiwara S."/>
            <person name="Wang Z.W."/>
            <person name="Zhang Y.Q."/>
            <person name="Mitsuda N."/>
            <person name="Wang M."/>
            <person name="Liu G.H."/>
            <person name="Pecoraro L."/>
            <person name="Huang H.X."/>
            <person name="Xiao X.J."/>
            <person name="Lin M."/>
            <person name="Wu X.Y."/>
            <person name="Wu W.L."/>
            <person name="Chen Y.Y."/>
            <person name="Chang S.B."/>
            <person name="Sakamoto S."/>
            <person name="Ohme-Takagi M."/>
            <person name="Yagi M."/>
            <person name="Zeng S.J."/>
            <person name="Shen C.Y."/>
            <person name="Yeh C.M."/>
            <person name="Luo Y.B."/>
            <person name="Tsai W.C."/>
            <person name="Van de Peer Y."/>
            <person name="Liu Z.J."/>
        </authorList>
    </citation>
    <scope>NUCLEOTIDE SEQUENCE [LARGE SCALE GENOMIC DNA]</scope>
    <source>
        <strain evidence="2">cv. Shenzhen</strain>
        <tissue evidence="1">Stem</tissue>
    </source>
</reference>
<dbReference type="OrthoDB" id="1112931at2759"/>
<sequence length="206" mass="22579">MSAVIGAARRTILRCTTSSKVFYAPARVCSSTTPSLQGRAAPPRLSRRLPSSIARHPAELSCVQSLMPLHSVTASSLLTSMLAVKAGSWGWLSEDFGDLINSSSGSFDGFNEFSLYPSSMIPYGSHRNYPKWGPWKGFKCLELTSIFSDNFPRPTNPWHTSLNLMCIWTIDDLHSIAVKLVLVQCLLSSLHLEVPSYSSTNLPTSP</sequence>